<name>A0A7J6N373_PERCH</name>
<feature type="region of interest" description="Disordered" evidence="1">
    <location>
        <begin position="398"/>
        <end position="526"/>
    </location>
</feature>
<evidence type="ECO:0000313" key="2">
    <source>
        <dbReference type="EMBL" id="KAF4677910.1"/>
    </source>
</evidence>
<protein>
    <submittedName>
        <fullName evidence="2">Uncharacterized protein</fullName>
    </submittedName>
</protein>
<sequence>MKLRSCVITPPTSGSDTSHYTPQIIPRSGAARLDWLRHALRQSPDSQRRDFVFAQVTEPGFWEPIEAPQLGINAISNHIDVFTEEQQKILQDRSEYPLRLATAQGREASVTRSEDSHPSRRRKVHRIGSLVDSGGYITVGSSRRVGTGTKEERSKGRALKRKVREQRRKTQHEDAKAARIAELGTDAGASSPKVSTQTQAANEVDASTSNKSGEVPRAGEISAGRGSLNGFHSVEVDYSVDSPVIACPALEEHTDPPSSATSSLAVPEDHAEVLRVPPSSRRTEGRVEDASEKKRAVLTKKQELLQKQIDLQRLILRRRRESSPPAPAVHTRQPQAISKRKPSKGSLNTVVRKSSGISPEEALRRVREMKNNRDYCAEKAPEDMSELDKFEKCKAEVMAKKQKAEEESIEAAKDGGSPTGSSDVVDEEPWFVKVQALAPSSPTAAETAPPPVDRSTEEREKALIGIVLEERYKGSSGNSDIFGDAEESDKEDPLPNHSSPSVPCRSADDELDFDENEFLRLDYSDS</sequence>
<dbReference type="EMBL" id="JAAPAO010000006">
    <property type="protein sequence ID" value="KAF4677910.1"/>
    <property type="molecule type" value="Genomic_DNA"/>
</dbReference>
<feature type="compositionally biased region" description="Low complexity" evidence="1">
    <location>
        <begin position="436"/>
        <end position="447"/>
    </location>
</feature>
<evidence type="ECO:0000256" key="1">
    <source>
        <dbReference type="SAM" id="MobiDB-lite"/>
    </source>
</evidence>
<keyword evidence="3" id="KW-1185">Reference proteome</keyword>
<feature type="compositionally biased region" description="Basic and acidic residues" evidence="1">
    <location>
        <begin position="398"/>
        <end position="413"/>
    </location>
</feature>
<feature type="region of interest" description="Disordered" evidence="1">
    <location>
        <begin position="138"/>
        <end position="221"/>
    </location>
</feature>
<dbReference type="Proteomes" id="UP000591131">
    <property type="component" value="Unassembled WGS sequence"/>
</dbReference>
<feature type="region of interest" description="Disordered" evidence="1">
    <location>
        <begin position="320"/>
        <end position="359"/>
    </location>
</feature>
<comment type="caution">
    <text evidence="2">The sequence shown here is derived from an EMBL/GenBank/DDBJ whole genome shotgun (WGS) entry which is preliminary data.</text>
</comment>
<dbReference type="OrthoDB" id="440218at2759"/>
<accession>A0A7J6N373</accession>
<organism evidence="2 3">
    <name type="scientific">Perkinsus chesapeaki</name>
    <name type="common">Clam parasite</name>
    <name type="synonym">Perkinsus andrewsi</name>
    <dbReference type="NCBI Taxonomy" id="330153"/>
    <lineage>
        <taxon>Eukaryota</taxon>
        <taxon>Sar</taxon>
        <taxon>Alveolata</taxon>
        <taxon>Perkinsozoa</taxon>
        <taxon>Perkinsea</taxon>
        <taxon>Perkinsida</taxon>
        <taxon>Perkinsidae</taxon>
        <taxon>Perkinsus</taxon>
    </lineage>
</organism>
<evidence type="ECO:0000313" key="3">
    <source>
        <dbReference type="Proteomes" id="UP000591131"/>
    </source>
</evidence>
<gene>
    <name evidence="2" type="ORF">FOL47_008976</name>
</gene>
<feature type="compositionally biased region" description="Basic and acidic residues" evidence="1">
    <location>
        <begin position="454"/>
        <end position="473"/>
    </location>
</feature>
<proteinExistence type="predicted"/>
<dbReference type="AlphaFoldDB" id="A0A7J6N373"/>
<feature type="compositionally biased region" description="Polar residues" evidence="1">
    <location>
        <begin position="10"/>
        <end position="20"/>
    </location>
</feature>
<feature type="region of interest" description="Disordered" evidence="1">
    <location>
        <begin position="103"/>
        <end position="124"/>
    </location>
</feature>
<feature type="compositionally biased region" description="Basic residues" evidence="1">
    <location>
        <begin position="156"/>
        <end position="170"/>
    </location>
</feature>
<feature type="compositionally biased region" description="Polar residues" evidence="1">
    <location>
        <begin position="192"/>
        <end position="212"/>
    </location>
</feature>
<feature type="region of interest" description="Disordered" evidence="1">
    <location>
        <begin position="1"/>
        <end position="20"/>
    </location>
</feature>
<reference evidence="2 3" key="1">
    <citation type="submission" date="2020-04" db="EMBL/GenBank/DDBJ databases">
        <title>Perkinsus chesapeaki whole genome sequence.</title>
        <authorList>
            <person name="Bogema D.R."/>
        </authorList>
    </citation>
    <scope>NUCLEOTIDE SEQUENCE [LARGE SCALE GENOMIC DNA]</scope>
    <source>
        <strain evidence="2">ATCC PRA-425</strain>
    </source>
</reference>
<feature type="compositionally biased region" description="Basic and acidic residues" evidence="1">
    <location>
        <begin position="517"/>
        <end position="526"/>
    </location>
</feature>
<feature type="compositionally biased region" description="Polar residues" evidence="1">
    <location>
        <begin position="345"/>
        <end position="357"/>
    </location>
</feature>